<evidence type="ECO:0000256" key="5">
    <source>
        <dbReference type="ARBA" id="ARBA00093190"/>
    </source>
</evidence>
<evidence type="ECO:0000256" key="13">
    <source>
        <dbReference type="ARBA" id="ARBA00093264"/>
    </source>
</evidence>
<evidence type="ECO:0000256" key="16">
    <source>
        <dbReference type="ARBA" id="ARBA00093598"/>
    </source>
</evidence>
<proteinExistence type="inferred from homology"/>
<comment type="catalytic activity">
    <reaction evidence="14">
        <text>L-pipecolate + NADP(+) = Delta(1)-piperideine-2-carboxylate + NADPH + H(+)</text>
        <dbReference type="Rhea" id="RHEA:12524"/>
        <dbReference type="ChEBI" id="CHEBI:15378"/>
        <dbReference type="ChEBI" id="CHEBI:57783"/>
        <dbReference type="ChEBI" id="CHEBI:58349"/>
        <dbReference type="ChEBI" id="CHEBI:61185"/>
        <dbReference type="ChEBI" id="CHEBI:77631"/>
        <dbReference type="EC" id="1.5.1.1"/>
    </reaction>
    <physiologicalReaction direction="right-to-left" evidence="14">
        <dbReference type="Rhea" id="RHEA:12526"/>
    </physiologicalReaction>
</comment>
<dbReference type="InterPro" id="IPR023401">
    <property type="entry name" value="ODC_N"/>
</dbReference>
<dbReference type="Pfam" id="PF02423">
    <property type="entry name" value="OCD_Mu_crystall"/>
    <property type="match status" value="1"/>
</dbReference>
<evidence type="ECO:0000313" key="19">
    <source>
        <dbReference type="Proteomes" id="UP001107558"/>
    </source>
</evidence>
<dbReference type="GO" id="GO:0042562">
    <property type="term" value="F:hormone binding"/>
    <property type="evidence" value="ECO:0007669"/>
    <property type="project" value="TreeGrafter"/>
</dbReference>
<dbReference type="InterPro" id="IPR036291">
    <property type="entry name" value="NAD(P)-bd_dom_sf"/>
</dbReference>
<accession>A0A9J6CC03</accession>
<dbReference type="SUPFAM" id="SSF51735">
    <property type="entry name" value="NAD(P)-binding Rossmann-fold domains"/>
    <property type="match status" value="1"/>
</dbReference>
<comment type="catalytic activity">
    <reaction evidence="12">
        <text>(3R)-1,4-thiomorpholine-3-carboxylate + NADP(+) = 3,4-dehydrothiomorpholine-3-carboxylate + NADPH + 2 H(+)</text>
        <dbReference type="Rhea" id="RHEA:12500"/>
        <dbReference type="ChEBI" id="CHEBI:15378"/>
        <dbReference type="ChEBI" id="CHEBI:57783"/>
        <dbReference type="ChEBI" id="CHEBI:58349"/>
        <dbReference type="ChEBI" id="CHEBI:58517"/>
        <dbReference type="ChEBI" id="CHEBI:176873"/>
        <dbReference type="EC" id="1.5.1.25"/>
    </reaction>
    <physiologicalReaction direction="right-to-left" evidence="12">
        <dbReference type="Rhea" id="RHEA:12502"/>
    </physiologicalReaction>
</comment>
<evidence type="ECO:0000256" key="14">
    <source>
        <dbReference type="ARBA" id="ARBA00093273"/>
    </source>
</evidence>
<dbReference type="Gene3D" id="3.40.50.720">
    <property type="entry name" value="NAD(P)-binding Rossmann-like Domain"/>
    <property type="match status" value="1"/>
</dbReference>
<dbReference type="GO" id="GO:0005737">
    <property type="term" value="C:cytoplasm"/>
    <property type="evidence" value="ECO:0007669"/>
    <property type="project" value="TreeGrafter"/>
</dbReference>
<evidence type="ECO:0000256" key="17">
    <source>
        <dbReference type="ARBA" id="ARBA00093650"/>
    </source>
</evidence>
<comment type="catalytic activity">
    <reaction evidence="8">
        <text>(3R)-1,4-thiomorpholine-3-carboxylate + NAD(+) = 3,4-dehydrothiomorpholine-3-carboxylate + NADH + 2 H(+)</text>
        <dbReference type="Rhea" id="RHEA:12504"/>
        <dbReference type="ChEBI" id="CHEBI:15378"/>
        <dbReference type="ChEBI" id="CHEBI:57540"/>
        <dbReference type="ChEBI" id="CHEBI:57945"/>
        <dbReference type="ChEBI" id="CHEBI:58517"/>
        <dbReference type="ChEBI" id="CHEBI:176873"/>
        <dbReference type="EC" id="1.5.1.25"/>
    </reaction>
    <physiologicalReaction direction="right-to-left" evidence="8">
        <dbReference type="Rhea" id="RHEA:12506"/>
    </physiologicalReaction>
</comment>
<dbReference type="GO" id="GO:0047127">
    <property type="term" value="F:thiomorpholine-carboxylate dehydrogenase activity"/>
    <property type="evidence" value="ECO:0007669"/>
    <property type="project" value="UniProtKB-EC"/>
</dbReference>
<evidence type="ECO:0000256" key="10">
    <source>
        <dbReference type="ARBA" id="ARBA00093248"/>
    </source>
</evidence>
<evidence type="ECO:0000256" key="11">
    <source>
        <dbReference type="ARBA" id="ARBA00093250"/>
    </source>
</evidence>
<organism evidence="18 19">
    <name type="scientific">Polypedilum vanderplanki</name>
    <name type="common">Sleeping chironomid midge</name>
    <dbReference type="NCBI Taxonomy" id="319348"/>
    <lineage>
        <taxon>Eukaryota</taxon>
        <taxon>Metazoa</taxon>
        <taxon>Ecdysozoa</taxon>
        <taxon>Arthropoda</taxon>
        <taxon>Hexapoda</taxon>
        <taxon>Insecta</taxon>
        <taxon>Pterygota</taxon>
        <taxon>Neoptera</taxon>
        <taxon>Endopterygota</taxon>
        <taxon>Diptera</taxon>
        <taxon>Nematocera</taxon>
        <taxon>Chironomoidea</taxon>
        <taxon>Chironomidae</taxon>
        <taxon>Chironominae</taxon>
        <taxon>Polypedilum</taxon>
        <taxon>Polypedilum</taxon>
    </lineage>
</organism>
<gene>
    <name evidence="18" type="ORF">PVAND_009082</name>
</gene>
<comment type="catalytic activity">
    <reaction evidence="9">
        <text>(S)-cystathionine ketimine + NADPH + 2 H(+) = (3R,5S)-2,3,5,6,7-pentahydro-1,4-thiazepine-3,5-dicarboxylate + NADP(+)</text>
        <dbReference type="Rhea" id="RHEA:68036"/>
        <dbReference type="ChEBI" id="CHEBI:15378"/>
        <dbReference type="ChEBI" id="CHEBI:57783"/>
        <dbReference type="ChEBI" id="CHEBI:58349"/>
        <dbReference type="ChEBI" id="CHEBI:176808"/>
        <dbReference type="ChEBI" id="CHEBI:176810"/>
    </reaction>
    <physiologicalReaction direction="left-to-right" evidence="9">
        <dbReference type="Rhea" id="RHEA:68037"/>
    </physiologicalReaction>
</comment>
<evidence type="ECO:0000256" key="9">
    <source>
        <dbReference type="ARBA" id="ARBA00093227"/>
    </source>
</evidence>
<comment type="catalytic activity">
    <reaction evidence="10">
        <text>(R)-lanthionine ketimine + NADPH + 2 H(+) = (3R,5R)-1,4-thiomorpholine-3,5-dicarboxylate + NADP(+)</text>
        <dbReference type="Rhea" id="RHEA:68040"/>
        <dbReference type="ChEBI" id="CHEBI:15378"/>
        <dbReference type="ChEBI" id="CHEBI:57783"/>
        <dbReference type="ChEBI" id="CHEBI:58349"/>
        <dbReference type="ChEBI" id="CHEBI:176891"/>
        <dbReference type="ChEBI" id="CHEBI:176892"/>
    </reaction>
    <physiologicalReaction direction="left-to-right" evidence="10">
        <dbReference type="Rhea" id="RHEA:68041"/>
    </physiologicalReaction>
</comment>
<comment type="caution">
    <text evidence="18">The sequence shown here is derived from an EMBL/GenBank/DDBJ whole genome shotgun (WGS) entry which is preliminary data.</text>
</comment>
<dbReference type="EC" id="1.5.1.25" evidence="2"/>
<evidence type="ECO:0000256" key="3">
    <source>
        <dbReference type="ARBA" id="ARBA00015173"/>
    </source>
</evidence>
<comment type="catalytic activity">
    <reaction evidence="13">
        <text>L-proline + NAD(+) = 1-pyrroline-2-carboxylate + NADH + H(+)</text>
        <dbReference type="Rhea" id="RHEA:20321"/>
        <dbReference type="ChEBI" id="CHEBI:15378"/>
        <dbReference type="ChEBI" id="CHEBI:39785"/>
        <dbReference type="ChEBI" id="CHEBI:57540"/>
        <dbReference type="ChEBI" id="CHEBI:57945"/>
        <dbReference type="ChEBI" id="CHEBI:60039"/>
        <dbReference type="EC" id="1.5.1.1"/>
    </reaction>
    <physiologicalReaction direction="right-to-left" evidence="13">
        <dbReference type="Rhea" id="RHEA:20323"/>
    </physiologicalReaction>
</comment>
<dbReference type="AlphaFoldDB" id="A0A9J6CC03"/>
<dbReference type="GO" id="GO:0050241">
    <property type="term" value="F:pyrroline-2-carboxylate reductase activity"/>
    <property type="evidence" value="ECO:0007669"/>
    <property type="project" value="UniProtKB-EC"/>
</dbReference>
<evidence type="ECO:0000256" key="12">
    <source>
        <dbReference type="ARBA" id="ARBA00093263"/>
    </source>
</evidence>
<evidence type="ECO:0000256" key="6">
    <source>
        <dbReference type="ARBA" id="ARBA00093197"/>
    </source>
</evidence>
<sequence>MNSQQQNEKEEKDKRKQQHDNDVLFIKESVVRKLLNWNDCVDAMESALVAMSSASSSLSSTSSSSSSQVANRDEPFSYQTPRTFTMAGNDGVLLTMPGYAANYTLSMVTGNNEKHSTLACKLVTSFAKNSQLNPPLPTILATILLFNSSTGKLKAIVDGTDITAWRTASVSLVATKYLHRPQQNSILAIVGTGTQGRIHALAMLNYFPNAFTRINLWNRTKARADCLRDELNELFPEVEIVVVDTSVECVIDADCIVTATNSPLPLFELKDLKEDVHINAIGAGINHHSELPMEIYQFADVFIESNVGIQTELKGIAEFINGEIGEIIVGRKHLDDASGKRRTVFQSMGNAIEDGIMANLIYQKFIEL</sequence>
<evidence type="ECO:0000256" key="2">
    <source>
        <dbReference type="ARBA" id="ARBA00012883"/>
    </source>
</evidence>
<dbReference type="Gene3D" id="3.30.1780.10">
    <property type="entry name" value="ornithine cyclodeaminase, domain 1"/>
    <property type="match status" value="1"/>
</dbReference>
<name>A0A9J6CC03_POLVA</name>
<evidence type="ECO:0000256" key="4">
    <source>
        <dbReference type="ARBA" id="ARBA00033420"/>
    </source>
</evidence>
<dbReference type="PANTHER" id="PTHR13812">
    <property type="entry name" value="KETIMINE REDUCTASE MU-CRYSTALLIN"/>
    <property type="match status" value="1"/>
</dbReference>
<comment type="similarity">
    <text evidence="1">Belongs to the ornithine cyclodeaminase/mu-crystallin family.</text>
</comment>
<dbReference type="EC" id="1.5.1.1" evidence="16"/>
<keyword evidence="19" id="KW-1185">Reference proteome</keyword>
<evidence type="ECO:0000256" key="8">
    <source>
        <dbReference type="ARBA" id="ARBA00093226"/>
    </source>
</evidence>
<comment type="catalytic activity">
    <reaction evidence="11">
        <text>(S)-cystathionine ketimine + NADH + 2 H(+) = (3R,5S)-2,3,5,6,7-pentahydro-1,4-thiazepine-3,5-dicarboxylate + NAD(+)</text>
        <dbReference type="Rhea" id="RHEA:68032"/>
        <dbReference type="ChEBI" id="CHEBI:15378"/>
        <dbReference type="ChEBI" id="CHEBI:57540"/>
        <dbReference type="ChEBI" id="CHEBI:57945"/>
        <dbReference type="ChEBI" id="CHEBI:176808"/>
        <dbReference type="ChEBI" id="CHEBI:176810"/>
    </reaction>
    <physiologicalReaction direction="left-to-right" evidence="11">
        <dbReference type="Rhea" id="RHEA:68033"/>
    </physiologicalReaction>
</comment>
<evidence type="ECO:0000313" key="18">
    <source>
        <dbReference type="EMBL" id="KAG5679519.1"/>
    </source>
</evidence>
<dbReference type="PIRSF" id="PIRSF001439">
    <property type="entry name" value="CryM"/>
    <property type="match status" value="1"/>
</dbReference>
<evidence type="ECO:0000256" key="15">
    <source>
        <dbReference type="ARBA" id="ARBA00093567"/>
    </source>
</evidence>
<reference evidence="18" key="1">
    <citation type="submission" date="2021-03" db="EMBL/GenBank/DDBJ databases">
        <title>Chromosome level genome of the anhydrobiotic midge Polypedilum vanderplanki.</title>
        <authorList>
            <person name="Yoshida Y."/>
            <person name="Kikawada T."/>
            <person name="Gusev O."/>
        </authorList>
    </citation>
    <scope>NUCLEOTIDE SEQUENCE</scope>
    <source>
        <strain evidence="18">NIAS01</strain>
        <tissue evidence="18">Whole body or cell culture</tissue>
    </source>
</reference>
<dbReference type="EMBL" id="JADBJN010000002">
    <property type="protein sequence ID" value="KAG5679519.1"/>
    <property type="molecule type" value="Genomic_DNA"/>
</dbReference>
<protein>
    <recommendedName>
        <fullName evidence="3">Ketimine reductase mu-crystallin</fullName>
        <ecNumber evidence="16">1.5.1.1</ecNumber>
        <ecNumber evidence="2">1.5.1.25</ecNumber>
    </recommendedName>
    <alternativeName>
        <fullName evidence="17">1-piperideine-2-carboxylate/1-pyrroline-2-carboxylate reductase</fullName>
    </alternativeName>
    <alternativeName>
        <fullName evidence="4">NADP-regulated thyroid-hormone-binding protein</fullName>
    </alternativeName>
</protein>
<evidence type="ECO:0000256" key="1">
    <source>
        <dbReference type="ARBA" id="ARBA00008903"/>
    </source>
</evidence>
<comment type="catalytic activity">
    <reaction evidence="6">
        <text>Delta(2)-thiazoline-2-carboxylate + NADPH + 2 H(+) = L-thiazolidine-2-carboxylate + NADP(+)</text>
        <dbReference type="Rhea" id="RHEA:68072"/>
        <dbReference type="ChEBI" id="CHEBI:15378"/>
        <dbReference type="ChEBI" id="CHEBI:57783"/>
        <dbReference type="ChEBI" id="CHEBI:58349"/>
        <dbReference type="ChEBI" id="CHEBI:176895"/>
        <dbReference type="ChEBI" id="CHEBI:176896"/>
    </reaction>
    <physiologicalReaction direction="left-to-right" evidence="6">
        <dbReference type="Rhea" id="RHEA:68073"/>
    </physiologicalReaction>
</comment>
<comment type="catalytic activity">
    <reaction evidence="7">
        <text>L-proline + NADP(+) = 1-pyrroline-2-carboxylate + NADPH + H(+)</text>
        <dbReference type="Rhea" id="RHEA:20317"/>
        <dbReference type="ChEBI" id="CHEBI:15378"/>
        <dbReference type="ChEBI" id="CHEBI:39785"/>
        <dbReference type="ChEBI" id="CHEBI:57783"/>
        <dbReference type="ChEBI" id="CHEBI:58349"/>
        <dbReference type="ChEBI" id="CHEBI:60039"/>
        <dbReference type="EC" id="1.5.1.1"/>
    </reaction>
    <physiologicalReaction direction="right-to-left" evidence="7">
        <dbReference type="Rhea" id="RHEA:20319"/>
    </physiologicalReaction>
</comment>
<evidence type="ECO:0000256" key="7">
    <source>
        <dbReference type="ARBA" id="ARBA00093203"/>
    </source>
</evidence>
<dbReference type="Proteomes" id="UP001107558">
    <property type="component" value="Chromosome 2"/>
</dbReference>
<dbReference type="PANTHER" id="PTHR13812:SF19">
    <property type="entry name" value="KETIMINE REDUCTASE MU-CRYSTALLIN"/>
    <property type="match status" value="1"/>
</dbReference>
<comment type="catalytic activity">
    <reaction evidence="5">
        <text>L-pipecolate + NAD(+) = Delta(1)-piperideine-2-carboxylate + NADH + H(+)</text>
        <dbReference type="Rhea" id="RHEA:30807"/>
        <dbReference type="ChEBI" id="CHEBI:15378"/>
        <dbReference type="ChEBI" id="CHEBI:57540"/>
        <dbReference type="ChEBI" id="CHEBI:57945"/>
        <dbReference type="ChEBI" id="CHEBI:61185"/>
        <dbReference type="ChEBI" id="CHEBI:77631"/>
        <dbReference type="EC" id="1.5.1.1"/>
    </reaction>
    <physiologicalReaction direction="right-to-left" evidence="5">
        <dbReference type="Rhea" id="RHEA:30809"/>
    </physiologicalReaction>
</comment>
<comment type="subunit">
    <text evidence="15">Homodimer. Binds the thyroid hormone triiodothyronine (T3); T3 binding inhibits enzymatic activity.</text>
</comment>
<dbReference type="InterPro" id="IPR003462">
    <property type="entry name" value="ODC_Mu_crystall"/>
</dbReference>
<dbReference type="OrthoDB" id="41492at2759"/>